<protein>
    <submittedName>
        <fullName evidence="7">DMT family transporter</fullName>
    </submittedName>
</protein>
<dbReference type="Pfam" id="PF00892">
    <property type="entry name" value="EamA"/>
    <property type="match status" value="2"/>
</dbReference>
<keyword evidence="2 5" id="KW-0812">Transmembrane</keyword>
<feature type="transmembrane region" description="Helical" evidence="5">
    <location>
        <begin position="261"/>
        <end position="279"/>
    </location>
</feature>
<evidence type="ECO:0000259" key="6">
    <source>
        <dbReference type="Pfam" id="PF00892"/>
    </source>
</evidence>
<dbReference type="InterPro" id="IPR050638">
    <property type="entry name" value="AA-Vitamin_Transporters"/>
</dbReference>
<feature type="transmembrane region" description="Helical" evidence="5">
    <location>
        <begin position="33"/>
        <end position="53"/>
    </location>
</feature>
<dbReference type="AlphaFoldDB" id="A0A4D7CB44"/>
<feature type="domain" description="EamA" evidence="6">
    <location>
        <begin position="143"/>
        <end position="278"/>
    </location>
</feature>
<feature type="transmembrane region" description="Helical" evidence="5">
    <location>
        <begin position="86"/>
        <end position="108"/>
    </location>
</feature>
<proteinExistence type="predicted"/>
<feature type="domain" description="EamA" evidence="6">
    <location>
        <begin position="8"/>
        <end position="131"/>
    </location>
</feature>
<dbReference type="GO" id="GO:0016020">
    <property type="term" value="C:membrane"/>
    <property type="evidence" value="ECO:0007669"/>
    <property type="project" value="UniProtKB-SubCell"/>
</dbReference>
<feature type="transmembrane region" description="Helical" evidence="5">
    <location>
        <begin position="209"/>
        <end position="228"/>
    </location>
</feature>
<dbReference type="PANTHER" id="PTHR32322:SF9">
    <property type="entry name" value="AMINO-ACID METABOLITE EFFLUX PUMP-RELATED"/>
    <property type="match status" value="1"/>
</dbReference>
<evidence type="ECO:0000256" key="4">
    <source>
        <dbReference type="ARBA" id="ARBA00023136"/>
    </source>
</evidence>
<sequence length="297" mass="32052">MKNHHFALMLLITLCWGFNVVPLKLALNELSPIAATALRFMLVLLLCAPFMRWHRGRMRLVTASAVLGGAMMFGLMNLAYSLSSNVSALAIAGQLGVPFSLIMAVLFLGERIRWRRTAGILLAFSGVAILTFDPAIAREWLPLALISASAMVWAVYTLLQRRFSGISALSLQGWLAAVSIPIMTVLSLVLEPGGFAPIVQKPWPVLGYLFYSALLSSVIGHAGFAWLLQRYPVSTLTPLTLLTPVFSVLFATLLLGNPFTLELLLGGLVTIAGIGVITVRTAQRAPSLPPITTVDPS</sequence>
<accession>A0A4D7CB44</accession>
<dbReference type="SUPFAM" id="SSF103481">
    <property type="entry name" value="Multidrug resistance efflux transporter EmrE"/>
    <property type="match status" value="2"/>
</dbReference>
<dbReference type="Proteomes" id="UP000298714">
    <property type="component" value="Chromosome"/>
</dbReference>
<dbReference type="InterPro" id="IPR037185">
    <property type="entry name" value="EmrE-like"/>
</dbReference>
<evidence type="ECO:0000256" key="3">
    <source>
        <dbReference type="ARBA" id="ARBA00022989"/>
    </source>
</evidence>
<dbReference type="PANTHER" id="PTHR32322">
    <property type="entry name" value="INNER MEMBRANE TRANSPORTER"/>
    <property type="match status" value="1"/>
</dbReference>
<gene>
    <name evidence="7" type="ORF">E6W36_02890</name>
</gene>
<dbReference type="InterPro" id="IPR000620">
    <property type="entry name" value="EamA_dom"/>
</dbReference>
<dbReference type="KEGG" id="hgn:E6W36_02890"/>
<keyword evidence="8" id="KW-1185">Reference proteome</keyword>
<dbReference type="RefSeq" id="WP_222873707.1">
    <property type="nucleotide sequence ID" value="NZ_CP039704.1"/>
</dbReference>
<reference evidence="8" key="1">
    <citation type="submission" date="2019-04" db="EMBL/GenBank/DDBJ databases">
        <title>Complete genome sequence of Sphingomonas sp. W1-2-3.</title>
        <authorList>
            <person name="Im W.T."/>
        </authorList>
    </citation>
    <scope>NUCLEOTIDE SEQUENCE [LARGE SCALE GENOMIC DNA]</scope>
    <source>
        <strain evidence="8">W1-2-3</strain>
    </source>
</reference>
<comment type="subcellular location">
    <subcellularLocation>
        <location evidence="1">Membrane</location>
        <topology evidence="1">Multi-pass membrane protein</topology>
    </subcellularLocation>
</comment>
<name>A0A4D7CB44_9SPHN</name>
<feature type="transmembrane region" description="Helical" evidence="5">
    <location>
        <begin position="60"/>
        <end position="80"/>
    </location>
</feature>
<feature type="transmembrane region" description="Helical" evidence="5">
    <location>
        <begin position="171"/>
        <end position="189"/>
    </location>
</feature>
<keyword evidence="4 5" id="KW-0472">Membrane</keyword>
<organism evidence="7 8">
    <name type="scientific">Hankyongella ginsenosidimutans</name>
    <dbReference type="NCBI Taxonomy" id="1763828"/>
    <lineage>
        <taxon>Bacteria</taxon>
        <taxon>Pseudomonadati</taxon>
        <taxon>Pseudomonadota</taxon>
        <taxon>Alphaproteobacteria</taxon>
        <taxon>Sphingomonadales</taxon>
        <taxon>Sphingomonadaceae</taxon>
        <taxon>Hankyongella</taxon>
    </lineage>
</organism>
<feature type="transmembrane region" description="Helical" evidence="5">
    <location>
        <begin position="143"/>
        <end position="159"/>
    </location>
</feature>
<evidence type="ECO:0000256" key="1">
    <source>
        <dbReference type="ARBA" id="ARBA00004141"/>
    </source>
</evidence>
<dbReference type="EMBL" id="CP039704">
    <property type="protein sequence ID" value="QCI78926.1"/>
    <property type="molecule type" value="Genomic_DNA"/>
</dbReference>
<feature type="transmembrane region" description="Helical" evidence="5">
    <location>
        <begin position="120"/>
        <end position="137"/>
    </location>
</feature>
<evidence type="ECO:0000256" key="2">
    <source>
        <dbReference type="ARBA" id="ARBA00022692"/>
    </source>
</evidence>
<evidence type="ECO:0000313" key="7">
    <source>
        <dbReference type="EMBL" id="QCI78926.1"/>
    </source>
</evidence>
<keyword evidence="3 5" id="KW-1133">Transmembrane helix</keyword>
<evidence type="ECO:0000313" key="8">
    <source>
        <dbReference type="Proteomes" id="UP000298714"/>
    </source>
</evidence>
<feature type="transmembrane region" description="Helical" evidence="5">
    <location>
        <begin position="235"/>
        <end position="255"/>
    </location>
</feature>
<evidence type="ECO:0000256" key="5">
    <source>
        <dbReference type="SAM" id="Phobius"/>
    </source>
</evidence>